<dbReference type="InterPro" id="IPR016195">
    <property type="entry name" value="Pol/histidinol_Pase-like"/>
</dbReference>
<dbReference type="InterPro" id="IPR002738">
    <property type="entry name" value="RNase_P_p30"/>
</dbReference>
<organism evidence="4 5">
    <name type="scientific">Babesia bigemina</name>
    <dbReference type="NCBI Taxonomy" id="5866"/>
    <lineage>
        <taxon>Eukaryota</taxon>
        <taxon>Sar</taxon>
        <taxon>Alveolata</taxon>
        <taxon>Apicomplexa</taxon>
        <taxon>Aconoidasida</taxon>
        <taxon>Piroplasmida</taxon>
        <taxon>Babesiidae</taxon>
        <taxon>Babesia</taxon>
    </lineage>
</organism>
<gene>
    <name evidence="4" type="ORF">BBBOND_0300670</name>
</gene>
<dbReference type="PANTHER" id="PTHR13031">
    <property type="entry name" value="RIBONUCLEASE P SUBUNIT P30"/>
    <property type="match status" value="1"/>
</dbReference>
<dbReference type="SUPFAM" id="SSF89550">
    <property type="entry name" value="PHP domain-like"/>
    <property type="match status" value="1"/>
</dbReference>
<dbReference type="RefSeq" id="XP_012768348.1">
    <property type="nucleotide sequence ID" value="XM_012912894.1"/>
</dbReference>
<evidence type="ECO:0000256" key="2">
    <source>
        <dbReference type="ARBA" id="ARBA00007331"/>
    </source>
</evidence>
<comment type="subcellular location">
    <subcellularLocation>
        <location evidence="1">Nucleus</location>
    </subcellularLocation>
</comment>
<dbReference type="OrthoDB" id="17948at2759"/>
<dbReference type="GeneID" id="24564703"/>
<name>A0A061D842_BABBI</name>
<dbReference type="GO" id="GO:0003723">
    <property type="term" value="F:RNA binding"/>
    <property type="evidence" value="ECO:0007669"/>
    <property type="project" value="TreeGrafter"/>
</dbReference>
<dbReference type="STRING" id="5866.A0A061D842"/>
<dbReference type="VEuPathDB" id="PiroplasmaDB:BBBOND_0300670"/>
<keyword evidence="3" id="KW-0819">tRNA processing</keyword>
<protein>
    <submittedName>
        <fullName evidence="4">RIBONUCLEASE P-RELATED, putative</fullName>
    </submittedName>
</protein>
<dbReference type="Gene3D" id="3.20.20.140">
    <property type="entry name" value="Metal-dependent hydrolases"/>
    <property type="match status" value="1"/>
</dbReference>
<sequence>MIDLNVPWTTASDASTWLSAAQLRGWYSLGFNVYCRADKMNVQDIPLNLPPYDFKGQEQGTEGKIVTTLGRQLPGGATFIRRVTVMLNDGFQPNSFNKIAEGRDYDVVAVMPTTQKTFQVACETLNCDLINLDYFCHYGTFKVKRGMVTAALHRGCFFEVTMATLDHLGYQDEVMSVTVKDRARIFRAHLTSVLHYIPLKRLVLSPGNLDPTNVVDPPTFIGMCNELIASATGESCDASACVTAAPKGCIAKGAARRTYGTGILVHMAEEPLGKRFTSLNRN</sequence>
<dbReference type="GO" id="GO:0005655">
    <property type="term" value="C:nucleolar ribonuclease P complex"/>
    <property type="evidence" value="ECO:0007669"/>
    <property type="project" value="TreeGrafter"/>
</dbReference>
<dbReference type="AlphaFoldDB" id="A0A061D842"/>
<evidence type="ECO:0000256" key="3">
    <source>
        <dbReference type="ARBA" id="ARBA00022694"/>
    </source>
</evidence>
<evidence type="ECO:0000256" key="1">
    <source>
        <dbReference type="ARBA" id="ARBA00004123"/>
    </source>
</evidence>
<dbReference type="PANTHER" id="PTHR13031:SF0">
    <property type="entry name" value="RIBONUCLEASE P PROTEIN SUBUNIT P30"/>
    <property type="match status" value="1"/>
</dbReference>
<dbReference type="EMBL" id="LK391709">
    <property type="protein sequence ID" value="CDR96162.1"/>
    <property type="molecule type" value="Genomic_DNA"/>
</dbReference>
<keyword evidence="5" id="KW-1185">Reference proteome</keyword>
<accession>A0A061D842</accession>
<evidence type="ECO:0000313" key="4">
    <source>
        <dbReference type="EMBL" id="CDR96162.1"/>
    </source>
</evidence>
<comment type="similarity">
    <text evidence="2">Belongs to the eukaryotic/archaeal RNase P protein component 3 family.</text>
</comment>
<dbReference type="OMA" id="EFEIFSV"/>
<evidence type="ECO:0000313" key="5">
    <source>
        <dbReference type="Proteomes" id="UP000033188"/>
    </source>
</evidence>
<proteinExistence type="inferred from homology"/>
<dbReference type="GO" id="GO:0008033">
    <property type="term" value="P:tRNA processing"/>
    <property type="evidence" value="ECO:0007669"/>
    <property type="project" value="UniProtKB-KW"/>
</dbReference>
<reference evidence="5" key="1">
    <citation type="journal article" date="2014" name="Nucleic Acids Res.">
        <title>The evolutionary dynamics of variant antigen genes in Babesia reveal a history of genomic innovation underlying host-parasite interaction.</title>
        <authorList>
            <person name="Jackson A.P."/>
            <person name="Otto T.D."/>
            <person name="Darby A."/>
            <person name="Ramaprasad A."/>
            <person name="Xia D."/>
            <person name="Echaide I.E."/>
            <person name="Farber M."/>
            <person name="Gahlot S."/>
            <person name="Gamble J."/>
            <person name="Gupta D."/>
            <person name="Gupta Y."/>
            <person name="Jackson L."/>
            <person name="Malandrin L."/>
            <person name="Malas T.B."/>
            <person name="Moussa E."/>
            <person name="Nair M."/>
            <person name="Reid A.J."/>
            <person name="Sanders M."/>
            <person name="Sharma J."/>
            <person name="Tracey A."/>
            <person name="Quail M.A."/>
            <person name="Weir W."/>
            <person name="Wastling J.M."/>
            <person name="Hall N."/>
            <person name="Willadsen P."/>
            <person name="Lingelbach K."/>
            <person name="Shiels B."/>
            <person name="Tait A."/>
            <person name="Berriman M."/>
            <person name="Allred D.R."/>
            <person name="Pain A."/>
        </authorList>
    </citation>
    <scope>NUCLEOTIDE SEQUENCE [LARGE SCALE GENOMIC DNA]</scope>
    <source>
        <strain evidence="5">Bond</strain>
    </source>
</reference>
<dbReference type="Pfam" id="PF01876">
    <property type="entry name" value="RNase_P_p30"/>
    <property type="match status" value="1"/>
</dbReference>
<dbReference type="KEGG" id="bbig:BBBOND_0300670"/>
<dbReference type="Proteomes" id="UP000033188">
    <property type="component" value="Chromosome 3"/>
</dbReference>